<reference evidence="1 2" key="1">
    <citation type="submission" date="2019-05" db="EMBL/GenBank/DDBJ databases">
        <title>Another draft genome of Portunus trituberculatus and its Hox gene families provides insights of decapod evolution.</title>
        <authorList>
            <person name="Jeong J.-H."/>
            <person name="Song I."/>
            <person name="Kim S."/>
            <person name="Choi T."/>
            <person name="Kim D."/>
            <person name="Ryu S."/>
            <person name="Kim W."/>
        </authorList>
    </citation>
    <scope>NUCLEOTIDE SEQUENCE [LARGE SCALE GENOMIC DNA]</scope>
    <source>
        <tissue evidence="1">Muscle</tissue>
    </source>
</reference>
<keyword evidence="2" id="KW-1185">Reference proteome</keyword>
<evidence type="ECO:0000313" key="1">
    <source>
        <dbReference type="EMBL" id="MPC71857.1"/>
    </source>
</evidence>
<sequence length="122" mass="13145">MAGCPASQDNTLPSSSAVTLSTRWLLALHLRGSGDFSTVLSTSPAEDRCEWWICVCRRHTDACFSRLFLSLCFVVPDYPGHRHSGASAYQVLEGKRLVDPSKVPGPGEGKGHGACINGKVAW</sequence>
<protein>
    <submittedName>
        <fullName evidence="1">Uncharacterized protein</fullName>
    </submittedName>
</protein>
<comment type="caution">
    <text evidence="1">The sequence shown here is derived from an EMBL/GenBank/DDBJ whole genome shotgun (WGS) entry which is preliminary data.</text>
</comment>
<proteinExistence type="predicted"/>
<dbReference type="AlphaFoldDB" id="A0A5B7HRI7"/>
<gene>
    <name evidence="1" type="ORF">E2C01_066147</name>
</gene>
<organism evidence="1 2">
    <name type="scientific">Portunus trituberculatus</name>
    <name type="common">Swimming crab</name>
    <name type="synonym">Neptunus trituberculatus</name>
    <dbReference type="NCBI Taxonomy" id="210409"/>
    <lineage>
        <taxon>Eukaryota</taxon>
        <taxon>Metazoa</taxon>
        <taxon>Ecdysozoa</taxon>
        <taxon>Arthropoda</taxon>
        <taxon>Crustacea</taxon>
        <taxon>Multicrustacea</taxon>
        <taxon>Malacostraca</taxon>
        <taxon>Eumalacostraca</taxon>
        <taxon>Eucarida</taxon>
        <taxon>Decapoda</taxon>
        <taxon>Pleocyemata</taxon>
        <taxon>Brachyura</taxon>
        <taxon>Eubrachyura</taxon>
        <taxon>Portunoidea</taxon>
        <taxon>Portunidae</taxon>
        <taxon>Portuninae</taxon>
        <taxon>Portunus</taxon>
    </lineage>
</organism>
<name>A0A5B7HRI7_PORTR</name>
<dbReference type="EMBL" id="VSRR010033687">
    <property type="protein sequence ID" value="MPC71857.1"/>
    <property type="molecule type" value="Genomic_DNA"/>
</dbReference>
<evidence type="ECO:0000313" key="2">
    <source>
        <dbReference type="Proteomes" id="UP000324222"/>
    </source>
</evidence>
<accession>A0A5B7HRI7</accession>
<dbReference type="Proteomes" id="UP000324222">
    <property type="component" value="Unassembled WGS sequence"/>
</dbReference>